<evidence type="ECO:0000256" key="1">
    <source>
        <dbReference type="SAM" id="Phobius"/>
    </source>
</evidence>
<dbReference type="EMBL" id="VDCV01000014">
    <property type="protein sequence ID" value="KAB5526601.1"/>
    <property type="molecule type" value="Genomic_DNA"/>
</dbReference>
<feature type="transmembrane region" description="Helical" evidence="1">
    <location>
        <begin position="38"/>
        <end position="56"/>
    </location>
</feature>
<dbReference type="AlphaFoldDB" id="A0A5N5K5C6"/>
<keyword evidence="1" id="KW-0472">Membrane</keyword>
<keyword evidence="1" id="KW-0812">Transmembrane</keyword>
<reference evidence="3" key="1">
    <citation type="journal article" date="2019" name="Gigascience">
        <title>De novo genome assembly of the endangered Acer yangbiense, a plant species with extremely small populations endemic to Yunnan Province, China.</title>
        <authorList>
            <person name="Yang J."/>
            <person name="Wariss H.M."/>
            <person name="Tao L."/>
            <person name="Zhang R."/>
            <person name="Yun Q."/>
            <person name="Hollingsworth P."/>
            <person name="Dao Z."/>
            <person name="Luo G."/>
            <person name="Guo H."/>
            <person name="Ma Y."/>
            <person name="Sun W."/>
        </authorList>
    </citation>
    <scope>NUCLEOTIDE SEQUENCE [LARGE SCALE GENOMIC DNA]</scope>
    <source>
        <strain evidence="3">cv. br00</strain>
    </source>
</reference>
<name>A0A5N5K5C6_9ROSI</name>
<comment type="caution">
    <text evidence="2">The sequence shown here is derived from an EMBL/GenBank/DDBJ whole genome shotgun (WGS) entry which is preliminary data.</text>
</comment>
<evidence type="ECO:0000313" key="3">
    <source>
        <dbReference type="Proteomes" id="UP000326939"/>
    </source>
</evidence>
<keyword evidence="3" id="KW-1185">Reference proteome</keyword>
<evidence type="ECO:0000313" key="2">
    <source>
        <dbReference type="EMBL" id="KAB5526601.1"/>
    </source>
</evidence>
<gene>
    <name evidence="2" type="ORF">DKX38_020448</name>
</gene>
<organism evidence="2 3">
    <name type="scientific">Salix brachista</name>
    <dbReference type="NCBI Taxonomy" id="2182728"/>
    <lineage>
        <taxon>Eukaryota</taxon>
        <taxon>Viridiplantae</taxon>
        <taxon>Streptophyta</taxon>
        <taxon>Embryophyta</taxon>
        <taxon>Tracheophyta</taxon>
        <taxon>Spermatophyta</taxon>
        <taxon>Magnoliopsida</taxon>
        <taxon>eudicotyledons</taxon>
        <taxon>Gunneridae</taxon>
        <taxon>Pentapetalae</taxon>
        <taxon>rosids</taxon>
        <taxon>fabids</taxon>
        <taxon>Malpighiales</taxon>
        <taxon>Salicaceae</taxon>
        <taxon>Saliceae</taxon>
        <taxon>Salix</taxon>
    </lineage>
</organism>
<sequence>MLDLGTQVASFTDFLQPFHPVGLSSQINGTWKPGDTVLAWPALIWAHAVLIVTLGCSSRGSLDFKSLLPAV</sequence>
<dbReference type="Proteomes" id="UP000326939">
    <property type="component" value="Chromosome 14"/>
</dbReference>
<proteinExistence type="predicted"/>
<protein>
    <submittedName>
        <fullName evidence="2">Uncharacterized protein</fullName>
    </submittedName>
</protein>
<keyword evidence="1" id="KW-1133">Transmembrane helix</keyword>
<accession>A0A5N5K5C6</accession>